<dbReference type="OrthoDB" id="2844016at2759"/>
<dbReference type="Proteomes" id="UP000076154">
    <property type="component" value="Unassembled WGS sequence"/>
</dbReference>
<dbReference type="AlphaFoldDB" id="A0A369J3D2"/>
<proteinExistence type="predicted"/>
<dbReference type="EMBL" id="LUEZ02000124">
    <property type="protein sequence ID" value="RDB16488.1"/>
    <property type="molecule type" value="Genomic_DNA"/>
</dbReference>
<accession>A0A369J3D2</accession>
<keyword evidence="3" id="KW-1185">Reference proteome</keyword>
<reference evidence="2" key="1">
    <citation type="submission" date="2018-04" db="EMBL/GenBank/DDBJ databases">
        <title>Whole genome sequencing of Hypsizygus marmoreus.</title>
        <authorList>
            <person name="Choi I.-G."/>
            <person name="Min B."/>
            <person name="Kim J.-G."/>
            <person name="Kim S."/>
            <person name="Oh Y.-L."/>
            <person name="Kong W.-S."/>
            <person name="Park H."/>
            <person name="Jeong J."/>
            <person name="Song E.-S."/>
        </authorList>
    </citation>
    <scope>NUCLEOTIDE SEQUENCE [LARGE SCALE GENOMIC DNA]</scope>
    <source>
        <strain evidence="2">51987-8</strain>
    </source>
</reference>
<comment type="caution">
    <text evidence="2">The sequence shown here is derived from an EMBL/GenBank/DDBJ whole genome shotgun (WGS) entry which is preliminary data.</text>
</comment>
<evidence type="ECO:0000313" key="2">
    <source>
        <dbReference type="EMBL" id="RDB16488.1"/>
    </source>
</evidence>
<evidence type="ECO:0000313" key="3">
    <source>
        <dbReference type="Proteomes" id="UP000076154"/>
    </source>
</evidence>
<feature type="chain" id="PRO_5016801828" evidence="1">
    <location>
        <begin position="23"/>
        <end position="207"/>
    </location>
</feature>
<gene>
    <name evidence="2" type="ORF">Hypma_002778</name>
</gene>
<name>A0A369J3D2_HYPMA</name>
<keyword evidence="1" id="KW-0732">Signal</keyword>
<evidence type="ECO:0000256" key="1">
    <source>
        <dbReference type="SAM" id="SignalP"/>
    </source>
</evidence>
<dbReference type="InParanoid" id="A0A369J3D2"/>
<protein>
    <submittedName>
        <fullName evidence="2">Uncharacterized protein</fullName>
    </submittedName>
</protein>
<organism evidence="2 3">
    <name type="scientific">Hypsizygus marmoreus</name>
    <name type="common">White beech mushroom</name>
    <name type="synonym">Agaricus marmoreus</name>
    <dbReference type="NCBI Taxonomy" id="39966"/>
    <lineage>
        <taxon>Eukaryota</taxon>
        <taxon>Fungi</taxon>
        <taxon>Dikarya</taxon>
        <taxon>Basidiomycota</taxon>
        <taxon>Agaricomycotina</taxon>
        <taxon>Agaricomycetes</taxon>
        <taxon>Agaricomycetidae</taxon>
        <taxon>Agaricales</taxon>
        <taxon>Tricholomatineae</taxon>
        <taxon>Lyophyllaceae</taxon>
        <taxon>Hypsizygus</taxon>
    </lineage>
</organism>
<feature type="signal peptide" evidence="1">
    <location>
        <begin position="1"/>
        <end position="22"/>
    </location>
</feature>
<sequence>MYSMSVRTLAISLLSTIATCMAQHSVLSLPYNFTIAALNTTFSGVNANRTGVPLVLGQNGATTGASFYVTSTYASYPYNDYPSMALMRGSLRAFTSEGEWLTNATAMRSGRPLGWITSRYYTQPAAKGYSAVRVPTEIFPLLATHGFAHLWSLCRFPGFRGQTNVVFNVSADIPLPPYLEFDPADCYPVTLNIIRVYWQMTIGFHLQ</sequence>